<feature type="domain" description="Ferric oxidoreductase" evidence="6">
    <location>
        <begin position="41"/>
        <end position="154"/>
    </location>
</feature>
<evidence type="ECO:0000259" key="6">
    <source>
        <dbReference type="Pfam" id="PF01794"/>
    </source>
</evidence>
<evidence type="ECO:0000256" key="1">
    <source>
        <dbReference type="ARBA" id="ARBA00004141"/>
    </source>
</evidence>
<keyword evidence="4 5" id="KW-0472">Membrane</keyword>
<evidence type="ECO:0000256" key="4">
    <source>
        <dbReference type="ARBA" id="ARBA00023136"/>
    </source>
</evidence>
<gene>
    <name evidence="7" type="ORF">NTA49_10655</name>
</gene>
<evidence type="ECO:0000313" key="8">
    <source>
        <dbReference type="Proteomes" id="UP001165396"/>
    </source>
</evidence>
<protein>
    <submittedName>
        <fullName evidence="7">Ferric reductase-like transmembrane domain-containing protein</fullName>
    </submittedName>
</protein>
<evidence type="ECO:0000313" key="7">
    <source>
        <dbReference type="EMBL" id="MCR8826998.1"/>
    </source>
</evidence>
<dbReference type="Proteomes" id="UP001165396">
    <property type="component" value="Unassembled WGS sequence"/>
</dbReference>
<feature type="transmembrane region" description="Helical" evidence="5">
    <location>
        <begin position="37"/>
        <end position="61"/>
    </location>
</feature>
<name>A0ABT1Z1H3_9RHOB</name>
<sequence>MRAVLIWCCLAVVIAVPLAVAATSPLLAWRDPVYIAAGFAGAAALAIMLLQPLLAGGVLPGLPAVRGRRVHRWTGIALVLAVILHVGGLWLTSPPDVVDALLFTSPTPFSAWGVVAMWALFGAALLVALRRRWRIRPQVWRLAHTGLVLVVVVGSVVHAMLIVGTMGTATKTMLCLALVAATLKVVIDLRAWAAIKRRRS</sequence>
<dbReference type="EMBL" id="JANKJG010000007">
    <property type="protein sequence ID" value="MCR8826998.1"/>
    <property type="molecule type" value="Genomic_DNA"/>
</dbReference>
<keyword evidence="8" id="KW-1185">Reference proteome</keyword>
<organism evidence="7 8">
    <name type="scientific">Pseudosulfitobacter koreensis</name>
    <dbReference type="NCBI Taxonomy" id="2968472"/>
    <lineage>
        <taxon>Bacteria</taxon>
        <taxon>Pseudomonadati</taxon>
        <taxon>Pseudomonadota</taxon>
        <taxon>Alphaproteobacteria</taxon>
        <taxon>Rhodobacterales</taxon>
        <taxon>Roseobacteraceae</taxon>
        <taxon>Pseudosulfitobacter</taxon>
    </lineage>
</organism>
<dbReference type="Pfam" id="PF01794">
    <property type="entry name" value="Ferric_reduct"/>
    <property type="match status" value="1"/>
</dbReference>
<comment type="caution">
    <text evidence="7">The sequence shown here is derived from an EMBL/GenBank/DDBJ whole genome shotgun (WGS) entry which is preliminary data.</text>
</comment>
<keyword evidence="2 5" id="KW-0812">Transmembrane</keyword>
<keyword evidence="3 5" id="KW-1133">Transmembrane helix</keyword>
<comment type="subcellular location">
    <subcellularLocation>
        <location evidence="1">Membrane</location>
        <topology evidence="1">Multi-pass membrane protein</topology>
    </subcellularLocation>
</comment>
<evidence type="ECO:0000256" key="2">
    <source>
        <dbReference type="ARBA" id="ARBA00022692"/>
    </source>
</evidence>
<proteinExistence type="predicted"/>
<feature type="transmembrane region" description="Helical" evidence="5">
    <location>
        <begin position="169"/>
        <end position="189"/>
    </location>
</feature>
<dbReference type="RefSeq" id="WP_258294742.1">
    <property type="nucleotide sequence ID" value="NZ_JANKJG010000007.1"/>
</dbReference>
<feature type="transmembrane region" description="Helical" evidence="5">
    <location>
        <begin position="73"/>
        <end position="91"/>
    </location>
</feature>
<evidence type="ECO:0000256" key="5">
    <source>
        <dbReference type="SAM" id="Phobius"/>
    </source>
</evidence>
<dbReference type="InterPro" id="IPR013130">
    <property type="entry name" value="Fe3_Rdtase_TM_dom"/>
</dbReference>
<feature type="transmembrane region" description="Helical" evidence="5">
    <location>
        <begin position="111"/>
        <end position="130"/>
    </location>
</feature>
<reference evidence="7" key="1">
    <citation type="submission" date="2022-07" db="EMBL/GenBank/DDBJ databases">
        <title>Pseudosulfitobacter sp. strain AP-MA-4, whole genome sequence.</title>
        <authorList>
            <person name="Jiang Y."/>
        </authorList>
    </citation>
    <scope>NUCLEOTIDE SEQUENCE</scope>
    <source>
        <strain evidence="7">AP-MA-4</strain>
    </source>
</reference>
<accession>A0ABT1Z1H3</accession>
<evidence type="ECO:0000256" key="3">
    <source>
        <dbReference type="ARBA" id="ARBA00022989"/>
    </source>
</evidence>
<feature type="transmembrane region" description="Helical" evidence="5">
    <location>
        <begin position="142"/>
        <end position="163"/>
    </location>
</feature>